<protein>
    <submittedName>
        <fullName evidence="1">Uncharacterized protein</fullName>
    </submittedName>
</protein>
<accession>A0A1Q9ASJ5</accession>
<gene>
    <name evidence="1" type="ORF">BJF93_06575</name>
</gene>
<evidence type="ECO:0000313" key="2">
    <source>
        <dbReference type="Proteomes" id="UP000186364"/>
    </source>
</evidence>
<dbReference type="EMBL" id="MKIP01000058">
    <property type="protein sequence ID" value="OLP58275.1"/>
    <property type="molecule type" value="Genomic_DNA"/>
</dbReference>
<proteinExistence type="predicted"/>
<sequence>MTIDITDFEIRPIRKKRHSLVWRTRLYLQAAAASALPGFAAGRLDRLNSTLRLEGTDHLKGQDVILVACDPAYFRRYALSFIKSLALIGKAFCVHLHLLQPDQTVLDEVDRLRRLYRTIRLSTTIDPLDGLDLPRRLNIYYNAARFVGAPRLLDLGVERLLILDIDTIARSCPWETLDAVTAQAAFNFRPHKAKPWQKIIANAVYYRNTPLSRDFAGRLARVLLAGLAAGPHYHLDQILPHYLLQIGARSFAAGIASVPADLISLDYAEDASLWTAKGADKASARFLAERARIDAMALPAANGRQRA</sequence>
<comment type="caution">
    <text evidence="1">The sequence shown here is derived from an EMBL/GenBank/DDBJ whole genome shotgun (WGS) entry which is preliminary data.</text>
</comment>
<dbReference type="AlphaFoldDB" id="A0A1Q9ASJ5"/>
<reference evidence="1 2" key="1">
    <citation type="submission" date="2016-09" db="EMBL/GenBank/DDBJ databases">
        <title>Rhizobium sp. nov., a novel species isolated from the rice rhizosphere.</title>
        <authorList>
            <person name="Zhao J."/>
            <person name="Zhang X."/>
        </authorList>
    </citation>
    <scope>NUCLEOTIDE SEQUENCE [LARGE SCALE GENOMIC DNA]</scope>
    <source>
        <strain evidence="1 2">1.7048</strain>
    </source>
</reference>
<name>A0A1Q9ASJ5_9HYPH</name>
<organism evidence="1 2">
    <name type="scientific">Xaviernesmea oryzae</name>
    <dbReference type="NCBI Taxonomy" id="464029"/>
    <lineage>
        <taxon>Bacteria</taxon>
        <taxon>Pseudomonadati</taxon>
        <taxon>Pseudomonadota</taxon>
        <taxon>Alphaproteobacteria</taxon>
        <taxon>Hyphomicrobiales</taxon>
        <taxon>Rhizobiaceae</taxon>
        <taxon>Rhizobium/Agrobacterium group</taxon>
        <taxon>Xaviernesmea</taxon>
    </lineage>
</organism>
<dbReference type="Proteomes" id="UP000186364">
    <property type="component" value="Unassembled WGS sequence"/>
</dbReference>
<evidence type="ECO:0000313" key="1">
    <source>
        <dbReference type="EMBL" id="OLP58275.1"/>
    </source>
</evidence>
<keyword evidence="2" id="KW-1185">Reference proteome</keyword>